<dbReference type="InterPro" id="IPR012337">
    <property type="entry name" value="RNaseH-like_sf"/>
</dbReference>
<evidence type="ECO:0000313" key="2">
    <source>
        <dbReference type="Proteomes" id="UP000004478"/>
    </source>
</evidence>
<evidence type="ECO:0008006" key="3">
    <source>
        <dbReference type="Google" id="ProtNLM"/>
    </source>
</evidence>
<protein>
    <recommendedName>
        <fullName evidence="3">Transposase</fullName>
    </recommendedName>
</protein>
<dbReference type="Proteomes" id="UP000004478">
    <property type="component" value="Unassembled WGS sequence"/>
</dbReference>
<dbReference type="AlphaFoldDB" id="K1L527"/>
<reference evidence="1 2" key="1">
    <citation type="journal article" date="2012" name="J. Bacteriol.">
        <title>Draft Genome Sequence of Cecembia lonarensis Strain LW9T, Isolated from Lonar Lake, a Haloalkaline Lake in India.</title>
        <authorList>
            <person name="Shivaji S."/>
            <person name="Ara S."/>
            <person name="Singh A."/>
            <person name="Pinnaka A.K."/>
        </authorList>
    </citation>
    <scope>NUCLEOTIDE SEQUENCE [LARGE SCALE GENOMIC DNA]</scope>
    <source>
        <strain evidence="1 2">LW9</strain>
    </source>
</reference>
<keyword evidence="2" id="KW-1185">Reference proteome</keyword>
<sequence>MQIERLQFDCFTRLSNAIQLHAIVAWQLFCLKHLADQNPDVDALQVLEPLQVEVISVQKGVKQITLKQALIAIAALAGFVPSKKQPRPGEKTIWKGWCIFEKNLPRI</sequence>
<evidence type="ECO:0000313" key="1">
    <source>
        <dbReference type="EMBL" id="EKB47147.1"/>
    </source>
</evidence>
<dbReference type="InterPro" id="IPR014737">
    <property type="entry name" value="Transposase_Tn5-like_C"/>
</dbReference>
<dbReference type="Gene3D" id="1.10.740.10">
    <property type="entry name" value="Transferase Inhibitor Protein From Tn5, Chain"/>
    <property type="match status" value="1"/>
</dbReference>
<gene>
    <name evidence="1" type="ORF">B879_04260</name>
</gene>
<organism evidence="1 2">
    <name type="scientific">Cecembia lonarensis (strain CCUG 58316 / KCTC 22772 / LW9)</name>
    <dbReference type="NCBI Taxonomy" id="1225176"/>
    <lineage>
        <taxon>Bacteria</taxon>
        <taxon>Pseudomonadati</taxon>
        <taxon>Bacteroidota</taxon>
        <taxon>Cytophagia</taxon>
        <taxon>Cytophagales</taxon>
        <taxon>Cyclobacteriaceae</taxon>
        <taxon>Cecembia</taxon>
    </lineage>
</organism>
<name>K1L527_CECL9</name>
<dbReference type="EMBL" id="AMGM01000354">
    <property type="protein sequence ID" value="EKB47147.1"/>
    <property type="molecule type" value="Genomic_DNA"/>
</dbReference>
<dbReference type="SUPFAM" id="SSF53098">
    <property type="entry name" value="Ribonuclease H-like"/>
    <property type="match status" value="1"/>
</dbReference>
<comment type="caution">
    <text evidence="1">The sequence shown here is derived from an EMBL/GenBank/DDBJ whole genome shotgun (WGS) entry which is preliminary data.</text>
</comment>
<accession>K1L527</accession>
<proteinExistence type="predicted"/>